<evidence type="ECO:0000256" key="5">
    <source>
        <dbReference type="SAM" id="MobiDB-lite"/>
    </source>
</evidence>
<comment type="subcellular location">
    <subcellularLocation>
        <location evidence="1">Membrane</location>
        <topology evidence="1">Multi-pass membrane protein</topology>
    </subcellularLocation>
</comment>
<sequence>MSFEYASVSKALMISLAMASIVVGVFDVKHYFHLQLVPHISKYHQYWRLALHNFAFANSSDLFLAELILFQDGIQVERSFGSLKFASFILVSTLLSTLLEFISLLLFHRIGLNHLSSGPLALVFSILYQYSRIVPPIYEFKVFGLAFSNKSFMYALALQLAVARLPGSGAAALIGILAGQIYRSDLINLKSYRLGPTIISLSTRYLSPHLGFNRPPRRSNRAFPDASRRATGSRQVSPNDEVVTTARPTAGSTNSRIRATAAAGAGGNSVVRDWVQGLTGRGDGTTAGVRIPPDSEITELTNMFPDISREAIIGALQRRYNIFTLYFKGLRLISRTVGMLKALSRHC</sequence>
<comment type="caution">
    <text evidence="8">The sequence shown here is derived from an EMBL/GenBank/DDBJ whole genome shotgun (WGS) entry which is preliminary data.</text>
</comment>
<name>A0A9W9A2C0_9AGAR</name>
<dbReference type="Pfam" id="PF01694">
    <property type="entry name" value="Rhomboid"/>
    <property type="match status" value="1"/>
</dbReference>
<dbReference type="EMBL" id="JANVFS010000026">
    <property type="protein sequence ID" value="KAJ4472876.1"/>
    <property type="molecule type" value="Genomic_DNA"/>
</dbReference>
<dbReference type="AlphaFoldDB" id="A0A9W9A2C0"/>
<feature type="transmembrane region" description="Helical" evidence="6">
    <location>
        <begin position="85"/>
        <end position="107"/>
    </location>
</feature>
<dbReference type="GO" id="GO:0004252">
    <property type="term" value="F:serine-type endopeptidase activity"/>
    <property type="evidence" value="ECO:0007669"/>
    <property type="project" value="InterPro"/>
</dbReference>
<dbReference type="SUPFAM" id="SSF144091">
    <property type="entry name" value="Rhomboid-like"/>
    <property type="match status" value="1"/>
</dbReference>
<reference evidence="8" key="1">
    <citation type="submission" date="2022-08" db="EMBL/GenBank/DDBJ databases">
        <authorList>
            <consortium name="DOE Joint Genome Institute"/>
            <person name="Min B."/>
            <person name="Riley R."/>
            <person name="Sierra-Patev S."/>
            <person name="Naranjo-Ortiz M."/>
            <person name="Looney B."/>
            <person name="Konkel Z."/>
            <person name="Slot J.C."/>
            <person name="Sakamoto Y."/>
            <person name="Steenwyk J.L."/>
            <person name="Rokas A."/>
            <person name="Carro J."/>
            <person name="Camarero S."/>
            <person name="Ferreira P."/>
            <person name="Molpeceres G."/>
            <person name="Ruiz-Duenas F.J."/>
            <person name="Serrano A."/>
            <person name="Henrissat B."/>
            <person name="Drula E."/>
            <person name="Hughes K.W."/>
            <person name="Mata J.L."/>
            <person name="Ishikawa N.K."/>
            <person name="Vargas-Isla R."/>
            <person name="Ushijima S."/>
            <person name="Smith C.A."/>
            <person name="Ahrendt S."/>
            <person name="Andreopoulos W."/>
            <person name="He G."/>
            <person name="Labutti K."/>
            <person name="Lipzen A."/>
            <person name="Ng V."/>
            <person name="Sandor L."/>
            <person name="Barry K."/>
            <person name="Martinez A.T."/>
            <person name="Xiao Y."/>
            <person name="Gibbons J.G."/>
            <person name="Terashima K."/>
            <person name="Hibbett D.S."/>
            <person name="Grigoriev I.V."/>
        </authorList>
    </citation>
    <scope>NUCLEOTIDE SEQUENCE</scope>
    <source>
        <strain evidence="8">Sp2 HRB7682 ss15</strain>
    </source>
</reference>
<dbReference type="PANTHER" id="PTHR43066:SF21">
    <property type="entry name" value="UBIQUITIN-ASSOCIATED DOMAIN-CONTAINING PROTEIN 2"/>
    <property type="match status" value="1"/>
</dbReference>
<protein>
    <recommendedName>
        <fullName evidence="7">Peptidase S54 rhomboid domain-containing protein</fullName>
    </recommendedName>
</protein>
<feature type="domain" description="Peptidase S54 rhomboid" evidence="7">
    <location>
        <begin position="44"/>
        <end position="182"/>
    </location>
</feature>
<accession>A0A9W9A2C0</accession>
<proteinExistence type="predicted"/>
<keyword evidence="4 6" id="KW-0472">Membrane</keyword>
<feature type="transmembrane region" description="Helical" evidence="6">
    <location>
        <begin position="151"/>
        <end position="178"/>
    </location>
</feature>
<evidence type="ECO:0000256" key="4">
    <source>
        <dbReference type="ARBA" id="ARBA00023136"/>
    </source>
</evidence>
<keyword evidence="3 6" id="KW-1133">Transmembrane helix</keyword>
<dbReference type="PANTHER" id="PTHR43066">
    <property type="entry name" value="RHOMBOID-RELATED PROTEIN"/>
    <property type="match status" value="1"/>
</dbReference>
<dbReference type="Gene3D" id="1.20.1540.10">
    <property type="entry name" value="Rhomboid-like"/>
    <property type="match status" value="1"/>
</dbReference>
<keyword evidence="2 6" id="KW-0812">Transmembrane</keyword>
<evidence type="ECO:0000259" key="7">
    <source>
        <dbReference type="Pfam" id="PF01694"/>
    </source>
</evidence>
<dbReference type="InterPro" id="IPR022764">
    <property type="entry name" value="Peptidase_S54_rhomboid_dom"/>
</dbReference>
<evidence type="ECO:0000313" key="9">
    <source>
        <dbReference type="Proteomes" id="UP001150238"/>
    </source>
</evidence>
<reference evidence="8" key="2">
    <citation type="journal article" date="2023" name="Proc. Natl. Acad. Sci. U.S.A.">
        <title>A global phylogenomic analysis of the shiitake genus Lentinula.</title>
        <authorList>
            <person name="Sierra-Patev S."/>
            <person name="Min B."/>
            <person name="Naranjo-Ortiz M."/>
            <person name="Looney B."/>
            <person name="Konkel Z."/>
            <person name="Slot J.C."/>
            <person name="Sakamoto Y."/>
            <person name="Steenwyk J.L."/>
            <person name="Rokas A."/>
            <person name="Carro J."/>
            <person name="Camarero S."/>
            <person name="Ferreira P."/>
            <person name="Molpeceres G."/>
            <person name="Ruiz-Duenas F.J."/>
            <person name="Serrano A."/>
            <person name="Henrissat B."/>
            <person name="Drula E."/>
            <person name="Hughes K.W."/>
            <person name="Mata J.L."/>
            <person name="Ishikawa N.K."/>
            <person name="Vargas-Isla R."/>
            <person name="Ushijima S."/>
            <person name="Smith C.A."/>
            <person name="Donoghue J."/>
            <person name="Ahrendt S."/>
            <person name="Andreopoulos W."/>
            <person name="He G."/>
            <person name="LaButti K."/>
            <person name="Lipzen A."/>
            <person name="Ng V."/>
            <person name="Riley R."/>
            <person name="Sandor L."/>
            <person name="Barry K."/>
            <person name="Martinez A.T."/>
            <person name="Xiao Y."/>
            <person name="Gibbons J.G."/>
            <person name="Terashima K."/>
            <person name="Grigoriev I.V."/>
            <person name="Hibbett D."/>
        </authorList>
    </citation>
    <scope>NUCLEOTIDE SEQUENCE</scope>
    <source>
        <strain evidence="8">Sp2 HRB7682 ss15</strain>
    </source>
</reference>
<dbReference type="GO" id="GO:0016020">
    <property type="term" value="C:membrane"/>
    <property type="evidence" value="ECO:0007669"/>
    <property type="project" value="UniProtKB-SubCell"/>
</dbReference>
<organism evidence="8 9">
    <name type="scientific">Lentinula lateritia</name>
    <dbReference type="NCBI Taxonomy" id="40482"/>
    <lineage>
        <taxon>Eukaryota</taxon>
        <taxon>Fungi</taxon>
        <taxon>Dikarya</taxon>
        <taxon>Basidiomycota</taxon>
        <taxon>Agaricomycotina</taxon>
        <taxon>Agaricomycetes</taxon>
        <taxon>Agaricomycetidae</taxon>
        <taxon>Agaricales</taxon>
        <taxon>Marasmiineae</taxon>
        <taxon>Omphalotaceae</taxon>
        <taxon>Lentinula</taxon>
    </lineage>
</organism>
<evidence type="ECO:0000256" key="3">
    <source>
        <dbReference type="ARBA" id="ARBA00022989"/>
    </source>
</evidence>
<evidence type="ECO:0000256" key="1">
    <source>
        <dbReference type="ARBA" id="ARBA00004141"/>
    </source>
</evidence>
<feature type="transmembrane region" description="Helical" evidence="6">
    <location>
        <begin position="12"/>
        <end position="28"/>
    </location>
</feature>
<dbReference type="InterPro" id="IPR035952">
    <property type="entry name" value="Rhomboid-like_sf"/>
</dbReference>
<evidence type="ECO:0000256" key="6">
    <source>
        <dbReference type="SAM" id="Phobius"/>
    </source>
</evidence>
<dbReference type="Proteomes" id="UP001150238">
    <property type="component" value="Unassembled WGS sequence"/>
</dbReference>
<gene>
    <name evidence="8" type="ORF">C8J55DRAFT_477937</name>
</gene>
<evidence type="ECO:0000313" key="8">
    <source>
        <dbReference type="EMBL" id="KAJ4472876.1"/>
    </source>
</evidence>
<feature type="region of interest" description="Disordered" evidence="5">
    <location>
        <begin position="212"/>
        <end position="254"/>
    </location>
</feature>
<evidence type="ECO:0000256" key="2">
    <source>
        <dbReference type="ARBA" id="ARBA00022692"/>
    </source>
</evidence>